<gene>
    <name evidence="14" type="primary">dsbB</name>
    <name evidence="16" type="ORF">BVH74_06435</name>
</gene>
<feature type="topological domain" description="Cytoplasmic" evidence="14">
    <location>
        <begin position="1"/>
        <end position="9"/>
    </location>
</feature>
<dbReference type="PANTHER" id="PTHR36570">
    <property type="entry name" value="DISULFIDE BOND FORMATION PROTEIN B"/>
    <property type="match status" value="1"/>
</dbReference>
<keyword evidence="4 14" id="KW-1003">Cell membrane</keyword>
<dbReference type="Gene3D" id="1.20.1550.10">
    <property type="entry name" value="DsbB-like"/>
    <property type="match status" value="1"/>
</dbReference>
<keyword evidence="13 14" id="KW-0676">Redox-active center</keyword>
<sequence>MTLPASRPLYLLAFIACVLLMAIALYMEHGMGLEPCPLCIVQRVAVILIGLVCLAAVIHNPQPKADGRRRLASRGYALGTLVFALFGAAIAARQVWLQYLPPDQLPACLPSLDYMIDVLPFQEMLSLLLSGTADCAEVSWTFLGLSIPEGTLLGFIAFSLFALVQLLRRQD</sequence>
<dbReference type="Pfam" id="PF02600">
    <property type="entry name" value="DsbB"/>
    <property type="match status" value="1"/>
</dbReference>
<dbReference type="AlphaFoldDB" id="A0A1V0B3P7"/>
<dbReference type="GO" id="GO:0006457">
    <property type="term" value="P:protein folding"/>
    <property type="evidence" value="ECO:0007669"/>
    <property type="project" value="InterPro"/>
</dbReference>
<evidence type="ECO:0000256" key="6">
    <source>
        <dbReference type="ARBA" id="ARBA00022692"/>
    </source>
</evidence>
<comment type="subcellular location">
    <subcellularLocation>
        <location evidence="1">Cell inner membrane</location>
        <topology evidence="1">Multi-pass membrane protein</topology>
    </subcellularLocation>
    <subcellularLocation>
        <location evidence="14">Cell membrane</location>
        <topology evidence="14">Multi-pass membrane protein</topology>
    </subcellularLocation>
</comment>
<proteinExistence type="inferred from homology"/>
<feature type="transmembrane region" description="Helical" evidence="15">
    <location>
        <begin position="40"/>
        <end position="59"/>
    </location>
</feature>
<keyword evidence="11 14" id="KW-1015">Disulfide bond</keyword>
<dbReference type="GO" id="GO:0009055">
    <property type="term" value="F:electron transfer activity"/>
    <property type="evidence" value="ECO:0007669"/>
    <property type="project" value="UniProtKB-UniRule"/>
</dbReference>
<comment type="similarity">
    <text evidence="2 14">Belongs to the DsbB family.</text>
</comment>
<accession>A0A1V0B3P7</accession>
<evidence type="ECO:0000313" key="17">
    <source>
        <dbReference type="Proteomes" id="UP000243488"/>
    </source>
</evidence>
<evidence type="ECO:0000256" key="12">
    <source>
        <dbReference type="ARBA" id="ARBA00023186"/>
    </source>
</evidence>
<evidence type="ECO:0000256" key="14">
    <source>
        <dbReference type="HAMAP-Rule" id="MF_00286"/>
    </source>
</evidence>
<protein>
    <recommendedName>
        <fullName evidence="14">Disulfide bond formation protein B</fullName>
    </recommendedName>
    <alternativeName>
        <fullName evidence="14">Disulfide oxidoreductase</fullName>
    </alternativeName>
</protein>
<keyword evidence="7 14" id="KW-0249">Electron transport</keyword>
<comment type="function">
    <text evidence="14">Required for disulfide bond formation in some periplasmic proteins. Acts by oxidizing the DsbA protein.</text>
</comment>
<dbReference type="SUPFAM" id="SSF158442">
    <property type="entry name" value="DsbB-like"/>
    <property type="match status" value="1"/>
</dbReference>
<keyword evidence="10 14" id="KW-0472">Membrane</keyword>
<keyword evidence="9 14" id="KW-0560">Oxidoreductase</keyword>
<feature type="transmembrane region" description="Helical" evidence="15">
    <location>
        <begin position="150"/>
        <end position="167"/>
    </location>
</feature>
<evidence type="ECO:0000256" key="2">
    <source>
        <dbReference type="ARBA" id="ARBA00008823"/>
    </source>
</evidence>
<dbReference type="InterPro" id="IPR022920">
    <property type="entry name" value="Disulphide_bond_form_DsbB"/>
</dbReference>
<evidence type="ECO:0000256" key="13">
    <source>
        <dbReference type="ARBA" id="ARBA00023284"/>
    </source>
</evidence>
<dbReference type="GO" id="GO:0005886">
    <property type="term" value="C:plasma membrane"/>
    <property type="evidence" value="ECO:0007669"/>
    <property type="project" value="UniProtKB-SubCell"/>
</dbReference>
<dbReference type="GO" id="GO:0015035">
    <property type="term" value="F:protein-disulfide reductase activity"/>
    <property type="evidence" value="ECO:0007669"/>
    <property type="project" value="UniProtKB-UniRule"/>
</dbReference>
<evidence type="ECO:0000256" key="10">
    <source>
        <dbReference type="ARBA" id="ARBA00023136"/>
    </source>
</evidence>
<keyword evidence="12 14" id="KW-0143">Chaperone</keyword>
<dbReference type="PANTHER" id="PTHR36570:SF3">
    <property type="entry name" value="DISULFIDE BOND FORMATION PROTEIN B"/>
    <property type="match status" value="1"/>
</dbReference>
<evidence type="ECO:0000256" key="7">
    <source>
        <dbReference type="ARBA" id="ARBA00022982"/>
    </source>
</evidence>
<keyword evidence="3 14" id="KW-0813">Transport</keyword>
<keyword evidence="17" id="KW-1185">Reference proteome</keyword>
<name>A0A1V0B3P7_9GAMM</name>
<keyword evidence="5" id="KW-0997">Cell inner membrane</keyword>
<evidence type="ECO:0000313" key="16">
    <source>
        <dbReference type="EMBL" id="AQZ94414.1"/>
    </source>
</evidence>
<evidence type="ECO:0000256" key="9">
    <source>
        <dbReference type="ARBA" id="ARBA00023002"/>
    </source>
</evidence>
<dbReference type="RefSeq" id="WP_080049267.1">
    <property type="nucleotide sequence ID" value="NZ_CP020100.1"/>
</dbReference>
<evidence type="ECO:0000256" key="11">
    <source>
        <dbReference type="ARBA" id="ARBA00023157"/>
    </source>
</evidence>
<feature type="topological domain" description="Cytoplasmic" evidence="14">
    <location>
        <begin position="169"/>
        <end position="171"/>
    </location>
</feature>
<dbReference type="Proteomes" id="UP000243488">
    <property type="component" value="Chromosome"/>
</dbReference>
<evidence type="ECO:0000256" key="15">
    <source>
        <dbReference type="SAM" id="Phobius"/>
    </source>
</evidence>
<feature type="disulfide bond" description="Redox-active" evidence="14">
    <location>
        <begin position="36"/>
        <end position="39"/>
    </location>
</feature>
<evidence type="ECO:0000256" key="5">
    <source>
        <dbReference type="ARBA" id="ARBA00022519"/>
    </source>
</evidence>
<dbReference type="HAMAP" id="MF_00286">
    <property type="entry name" value="DsbB"/>
    <property type="match status" value="1"/>
</dbReference>
<evidence type="ECO:0000256" key="4">
    <source>
        <dbReference type="ARBA" id="ARBA00022475"/>
    </source>
</evidence>
<organism evidence="16 17">
    <name type="scientific">Halopseudomonas phragmitis</name>
    <dbReference type="NCBI Taxonomy" id="1931241"/>
    <lineage>
        <taxon>Bacteria</taxon>
        <taxon>Pseudomonadati</taxon>
        <taxon>Pseudomonadota</taxon>
        <taxon>Gammaproteobacteria</taxon>
        <taxon>Pseudomonadales</taxon>
        <taxon>Pseudomonadaceae</taxon>
        <taxon>Halopseudomonas</taxon>
    </lineage>
</organism>
<feature type="transmembrane region" description="Helical" evidence="15">
    <location>
        <begin position="71"/>
        <end position="92"/>
    </location>
</feature>
<reference evidence="16 17" key="1">
    <citation type="submission" date="2017-03" db="EMBL/GenBank/DDBJ databases">
        <title>Complete genome sequence of the novel DNRA strain Pseudomonas sp. S-6-2 isolated from Chinese polluted river sediment. Journal of Biotechnology.</title>
        <authorList>
            <person name="Li J."/>
            <person name="Xiang F."/>
            <person name="Wang L."/>
            <person name="Xi L."/>
            <person name="Liu J."/>
        </authorList>
    </citation>
    <scope>NUCLEOTIDE SEQUENCE [LARGE SCALE GENOMIC DNA]</scope>
    <source>
        <strain evidence="16 17">S-6-2</strain>
    </source>
</reference>
<keyword evidence="8 14" id="KW-1133">Transmembrane helix</keyword>
<dbReference type="InterPro" id="IPR023380">
    <property type="entry name" value="DsbB-like_sf"/>
</dbReference>
<dbReference type="STRING" id="1931241.BVH74_06435"/>
<keyword evidence="6 14" id="KW-0812">Transmembrane</keyword>
<feature type="transmembrane region" description="Helical" evidence="15">
    <location>
        <begin position="9"/>
        <end position="28"/>
    </location>
</feature>
<dbReference type="EMBL" id="CP020100">
    <property type="protein sequence ID" value="AQZ94414.1"/>
    <property type="molecule type" value="Genomic_DNA"/>
</dbReference>
<feature type="topological domain" description="Periplasmic" evidence="14">
    <location>
        <begin position="27"/>
        <end position="44"/>
    </location>
</feature>
<comment type="caution">
    <text evidence="14">Lacks conserved residue(s) required for the propagation of feature annotation.</text>
</comment>
<evidence type="ECO:0000256" key="8">
    <source>
        <dbReference type="ARBA" id="ARBA00022989"/>
    </source>
</evidence>
<dbReference type="InterPro" id="IPR050183">
    <property type="entry name" value="DsbB"/>
</dbReference>
<evidence type="ECO:0000256" key="1">
    <source>
        <dbReference type="ARBA" id="ARBA00004429"/>
    </source>
</evidence>
<dbReference type="InterPro" id="IPR003752">
    <property type="entry name" value="DiS_bond_form_DsbB/BdbC"/>
</dbReference>
<evidence type="ECO:0000256" key="3">
    <source>
        <dbReference type="ARBA" id="ARBA00022448"/>
    </source>
</evidence>
<dbReference type="KEGG" id="ppha:BVH74_06435"/>